<accession>A0A6N2LU47</accession>
<feature type="compositionally biased region" description="Polar residues" evidence="1">
    <location>
        <begin position="51"/>
        <end position="60"/>
    </location>
</feature>
<dbReference type="AlphaFoldDB" id="A0A6N2LU47"/>
<evidence type="ECO:0000256" key="1">
    <source>
        <dbReference type="SAM" id="MobiDB-lite"/>
    </source>
</evidence>
<proteinExistence type="predicted"/>
<protein>
    <submittedName>
        <fullName evidence="2">Uncharacterized protein</fullName>
    </submittedName>
</protein>
<name>A0A6N2LU47_SALVM</name>
<feature type="compositionally biased region" description="Basic and acidic residues" evidence="1">
    <location>
        <begin position="84"/>
        <end position="95"/>
    </location>
</feature>
<reference evidence="2" key="1">
    <citation type="submission" date="2019-03" db="EMBL/GenBank/DDBJ databases">
        <authorList>
            <person name="Mank J."/>
            <person name="Almeida P."/>
        </authorList>
    </citation>
    <scope>NUCLEOTIDE SEQUENCE</scope>
    <source>
        <strain evidence="2">78183</strain>
    </source>
</reference>
<organism evidence="2">
    <name type="scientific">Salix viminalis</name>
    <name type="common">Common osier</name>
    <name type="synonym">Basket willow</name>
    <dbReference type="NCBI Taxonomy" id="40686"/>
    <lineage>
        <taxon>Eukaryota</taxon>
        <taxon>Viridiplantae</taxon>
        <taxon>Streptophyta</taxon>
        <taxon>Embryophyta</taxon>
        <taxon>Tracheophyta</taxon>
        <taxon>Spermatophyta</taxon>
        <taxon>Magnoliopsida</taxon>
        <taxon>eudicotyledons</taxon>
        <taxon>Gunneridae</taxon>
        <taxon>Pentapetalae</taxon>
        <taxon>rosids</taxon>
        <taxon>fabids</taxon>
        <taxon>Malpighiales</taxon>
        <taxon>Salicaceae</taxon>
        <taxon>Saliceae</taxon>
        <taxon>Salix</taxon>
    </lineage>
</organism>
<gene>
    <name evidence="2" type="ORF">SVIM_LOCUS238092</name>
</gene>
<sequence length="95" mass="10463">MLVVEAQPNGRFIGANQDCREDLIMHPLLRTSMPRDPPNPVWGPRDPPDASPTNPSSTSFGFGWINNSQPKSNPPPSLSWRNQTRGEGKVSSEPI</sequence>
<feature type="region of interest" description="Disordered" evidence="1">
    <location>
        <begin position="27"/>
        <end position="95"/>
    </location>
</feature>
<dbReference type="EMBL" id="CAADRP010001552">
    <property type="protein sequence ID" value="VFU40881.1"/>
    <property type="molecule type" value="Genomic_DNA"/>
</dbReference>
<evidence type="ECO:0000313" key="2">
    <source>
        <dbReference type="EMBL" id="VFU40881.1"/>
    </source>
</evidence>